<gene>
    <name evidence="2" type="ORF">F2Z25_22715</name>
</gene>
<keyword evidence="1" id="KW-0812">Transmembrane</keyword>
<evidence type="ECO:0008006" key="4">
    <source>
        <dbReference type="Google" id="ProtNLM"/>
    </source>
</evidence>
<name>A0A5M5XGD4_BACFG</name>
<keyword evidence="1" id="KW-0472">Membrane</keyword>
<accession>A0A5M5XGD4</accession>
<evidence type="ECO:0000313" key="2">
    <source>
        <dbReference type="EMBL" id="KAA5204106.1"/>
    </source>
</evidence>
<reference evidence="2 3" key="1">
    <citation type="journal article" date="2019" name="Nat. Med.">
        <title>A library of human gut bacterial isolates paired with longitudinal multiomics data enables mechanistic microbiome research.</title>
        <authorList>
            <person name="Poyet M."/>
            <person name="Groussin M."/>
            <person name="Gibbons S.M."/>
            <person name="Avila-Pacheco J."/>
            <person name="Jiang X."/>
            <person name="Kearney S.M."/>
            <person name="Perrotta A.R."/>
            <person name="Berdy B."/>
            <person name="Zhao S."/>
            <person name="Lieberman T.D."/>
            <person name="Swanson P.K."/>
            <person name="Smith M."/>
            <person name="Roesemann S."/>
            <person name="Alexander J.E."/>
            <person name="Rich S.A."/>
            <person name="Livny J."/>
            <person name="Vlamakis H."/>
            <person name="Clish C."/>
            <person name="Bullock K."/>
            <person name="Deik A."/>
            <person name="Scott J."/>
            <person name="Pierce K.A."/>
            <person name="Xavier R.J."/>
            <person name="Alm E.J."/>
        </authorList>
    </citation>
    <scope>NUCLEOTIDE SEQUENCE [LARGE SCALE GENOMIC DNA]</scope>
    <source>
        <strain evidence="2 3">BIOML-A1</strain>
    </source>
</reference>
<organism evidence="2 3">
    <name type="scientific">Bacteroides fragilis</name>
    <dbReference type="NCBI Taxonomy" id="817"/>
    <lineage>
        <taxon>Bacteria</taxon>
        <taxon>Pseudomonadati</taxon>
        <taxon>Bacteroidota</taxon>
        <taxon>Bacteroidia</taxon>
        <taxon>Bacteroidales</taxon>
        <taxon>Bacteroidaceae</taxon>
        <taxon>Bacteroides</taxon>
    </lineage>
</organism>
<dbReference type="EMBL" id="VWAQ01000030">
    <property type="protein sequence ID" value="KAA5204106.1"/>
    <property type="molecule type" value="Genomic_DNA"/>
</dbReference>
<protein>
    <recommendedName>
        <fullName evidence="4">Transposase</fullName>
    </recommendedName>
</protein>
<sequence>MTFVKSLSTTCYFSITVYQSDKYWKVYGISASFVRKGRATGLEGNFGTQKQHYSLSKIKARNRKIEILWIFFGIHTANAILMIDKIKNRQRETA</sequence>
<dbReference type="AlphaFoldDB" id="A0A5M5XGD4"/>
<dbReference type="Proteomes" id="UP000429838">
    <property type="component" value="Unassembled WGS sequence"/>
</dbReference>
<evidence type="ECO:0000256" key="1">
    <source>
        <dbReference type="SAM" id="Phobius"/>
    </source>
</evidence>
<keyword evidence="1" id="KW-1133">Transmembrane helix</keyword>
<evidence type="ECO:0000313" key="3">
    <source>
        <dbReference type="Proteomes" id="UP000429838"/>
    </source>
</evidence>
<proteinExistence type="predicted"/>
<feature type="transmembrane region" description="Helical" evidence="1">
    <location>
        <begin position="65"/>
        <end position="83"/>
    </location>
</feature>
<comment type="caution">
    <text evidence="2">The sequence shown here is derived from an EMBL/GenBank/DDBJ whole genome shotgun (WGS) entry which is preliminary data.</text>
</comment>